<dbReference type="SMART" id="SM00449">
    <property type="entry name" value="SPRY"/>
    <property type="match status" value="1"/>
</dbReference>
<feature type="region of interest" description="Disordered" evidence="4">
    <location>
        <begin position="308"/>
        <end position="348"/>
    </location>
</feature>
<dbReference type="Proteomes" id="UP001556367">
    <property type="component" value="Unassembled WGS sequence"/>
</dbReference>
<accession>A0ABR3IUR6</accession>
<feature type="compositionally biased region" description="Basic residues" evidence="4">
    <location>
        <begin position="502"/>
        <end position="517"/>
    </location>
</feature>
<feature type="compositionally biased region" description="Low complexity" evidence="4">
    <location>
        <begin position="311"/>
        <end position="324"/>
    </location>
</feature>
<evidence type="ECO:0000256" key="1">
    <source>
        <dbReference type="ARBA" id="ARBA00004123"/>
    </source>
</evidence>
<keyword evidence="7" id="KW-1185">Reference proteome</keyword>
<proteinExistence type="inferred from homology"/>
<keyword evidence="2" id="KW-0539">Nucleus</keyword>
<name>A0ABR3IUR6_9AGAR</name>
<comment type="similarity">
    <text evidence="3">Belongs to the cclA family.</text>
</comment>
<feature type="region of interest" description="Disordered" evidence="4">
    <location>
        <begin position="1"/>
        <end position="74"/>
    </location>
</feature>
<dbReference type="InterPro" id="IPR013320">
    <property type="entry name" value="ConA-like_dom_sf"/>
</dbReference>
<feature type="domain" description="B30.2/SPRY" evidence="5">
    <location>
        <begin position="117"/>
        <end position="319"/>
    </location>
</feature>
<dbReference type="PANTHER" id="PTHR10598">
    <property type="entry name" value="SET1/ASH2 HISTONE METHYLTRANSFERASE COMPLEX SUBUNIT ASH2"/>
    <property type="match status" value="1"/>
</dbReference>
<comment type="caution">
    <text evidence="6">The sequence shown here is derived from an EMBL/GenBank/DDBJ whole genome shotgun (WGS) entry which is preliminary data.</text>
</comment>
<feature type="compositionally biased region" description="Basic and acidic residues" evidence="4">
    <location>
        <begin position="392"/>
        <end position="404"/>
    </location>
</feature>
<organism evidence="6 7">
    <name type="scientific">Hohenbuehelia grisea</name>
    <dbReference type="NCBI Taxonomy" id="104357"/>
    <lineage>
        <taxon>Eukaryota</taxon>
        <taxon>Fungi</taxon>
        <taxon>Dikarya</taxon>
        <taxon>Basidiomycota</taxon>
        <taxon>Agaricomycotina</taxon>
        <taxon>Agaricomycetes</taxon>
        <taxon>Agaricomycetidae</taxon>
        <taxon>Agaricales</taxon>
        <taxon>Pleurotineae</taxon>
        <taxon>Pleurotaceae</taxon>
        <taxon>Hohenbuehelia</taxon>
    </lineage>
</organism>
<evidence type="ECO:0000313" key="6">
    <source>
        <dbReference type="EMBL" id="KAL0947071.1"/>
    </source>
</evidence>
<protein>
    <recommendedName>
        <fullName evidence="5">B30.2/SPRY domain-containing protein</fullName>
    </recommendedName>
</protein>
<dbReference type="InterPro" id="IPR001870">
    <property type="entry name" value="B30.2/SPRY"/>
</dbReference>
<dbReference type="Pfam" id="PF00622">
    <property type="entry name" value="SPRY"/>
    <property type="match status" value="1"/>
</dbReference>
<feature type="region of interest" description="Disordered" evidence="4">
    <location>
        <begin position="380"/>
        <end position="405"/>
    </location>
</feature>
<feature type="compositionally biased region" description="Basic and acidic residues" evidence="4">
    <location>
        <begin position="489"/>
        <end position="501"/>
    </location>
</feature>
<feature type="region of interest" description="Disordered" evidence="4">
    <location>
        <begin position="489"/>
        <end position="546"/>
    </location>
</feature>
<gene>
    <name evidence="6" type="ORF">HGRIS_013212</name>
</gene>
<evidence type="ECO:0000313" key="7">
    <source>
        <dbReference type="Proteomes" id="UP001556367"/>
    </source>
</evidence>
<dbReference type="PANTHER" id="PTHR10598:SF0">
    <property type="entry name" value="SET1_ASH2 HISTONE METHYLTRANSFERASE COMPLEX SUBUNIT ASH2"/>
    <property type="match status" value="1"/>
</dbReference>
<evidence type="ECO:0000256" key="4">
    <source>
        <dbReference type="SAM" id="MobiDB-lite"/>
    </source>
</evidence>
<feature type="region of interest" description="Disordered" evidence="4">
    <location>
        <begin position="559"/>
        <end position="608"/>
    </location>
</feature>
<dbReference type="InterPro" id="IPR037353">
    <property type="entry name" value="ASH2"/>
</dbReference>
<evidence type="ECO:0000256" key="2">
    <source>
        <dbReference type="ARBA" id="ARBA00023242"/>
    </source>
</evidence>
<dbReference type="InterPro" id="IPR043136">
    <property type="entry name" value="B30.2/SPRY_sf"/>
</dbReference>
<dbReference type="EMBL" id="JASNQZ010000015">
    <property type="protein sequence ID" value="KAL0947071.1"/>
    <property type="molecule type" value="Genomic_DNA"/>
</dbReference>
<dbReference type="InterPro" id="IPR003877">
    <property type="entry name" value="SPRY_dom"/>
</dbReference>
<evidence type="ECO:0000256" key="3">
    <source>
        <dbReference type="ARBA" id="ARBA00038149"/>
    </source>
</evidence>
<sequence length="629" mass="69346">MTDSFIPPFESASREGSSPPAYAPSPAPTNTHTTLASKTSSKKRKRATGPASSPVPPDSGHGGQPTPPPQPLLAGSVLADSCTIREPTFIPIAEGSEFCGTDQFPTNRMGYRYFPAGLNSSDGIMTFKTIETAPTEFRVSWEDRSPFVKVTRDGLGLLGDKGFRSARCNAPVREGCWYMEVKVECGGGDCTQDSNKAEGSHVRIGWGRREAPLNGPVGLDGYSYGVRDKTGEKVTLSRPRPYGKPFRSGDVIGMYIALPPRRKANKNDPHDPAHLKRQRIPIDLKSQAFFEALEYPQAKEMSSLMDYSGKSVNSAPVPSSSKKSATVKNLPERGRPNASNPEATPLRPLPVLPSSRIAFFVNGECQGIAFQDLYDYLPLRPNNHSQKKEKRRTREGAHEHRENPFDDGQLGYYPFISLFNDARVRLNPGPVFEYPPPPDIDGFLTGAGQQADSKDRTWRPMCERYREYMEEQWALDHIDAESAKVEAVKREAQEKAEADKKEHRRKQAEARRRKKLAAKQQVSTPPLDDDRFGPSATLNFPNVGQPSPLRYGVAYEVEEMGAEPENSPTPAFTPAPEPGGAPSGYSSDNGMDMDDAVGEPAESHHSPAPYLYQAKNFVWVDDTPANRHP</sequence>
<dbReference type="Gene3D" id="2.60.120.920">
    <property type="match status" value="1"/>
</dbReference>
<evidence type="ECO:0000259" key="5">
    <source>
        <dbReference type="PROSITE" id="PS50188"/>
    </source>
</evidence>
<dbReference type="PROSITE" id="PS50188">
    <property type="entry name" value="B302_SPRY"/>
    <property type="match status" value="1"/>
</dbReference>
<feature type="compositionally biased region" description="Polar residues" evidence="4">
    <location>
        <begin position="536"/>
        <end position="545"/>
    </location>
</feature>
<dbReference type="CDD" id="cd12872">
    <property type="entry name" value="SPRY_Ash2"/>
    <property type="match status" value="1"/>
</dbReference>
<dbReference type="SUPFAM" id="SSF49899">
    <property type="entry name" value="Concanavalin A-like lectins/glucanases"/>
    <property type="match status" value="1"/>
</dbReference>
<reference evidence="7" key="1">
    <citation type="submission" date="2024-06" db="EMBL/GenBank/DDBJ databases">
        <title>Multi-omics analyses provide insights into the biosynthesis of the anticancer antibiotic pleurotin in Hohenbuehelia grisea.</title>
        <authorList>
            <person name="Weaver J.A."/>
            <person name="Alberti F."/>
        </authorList>
    </citation>
    <scope>NUCLEOTIDE SEQUENCE [LARGE SCALE GENOMIC DNA]</scope>
    <source>
        <strain evidence="7">T-177</strain>
    </source>
</reference>
<comment type="subcellular location">
    <subcellularLocation>
        <location evidence="1">Nucleus</location>
    </subcellularLocation>
</comment>